<keyword evidence="3 8" id="KW-0132">Cell division</keyword>
<keyword evidence="4 8" id="KW-0812">Transmembrane</keyword>
<evidence type="ECO:0000256" key="8">
    <source>
        <dbReference type="HAMAP-Rule" id="MF_00912"/>
    </source>
</evidence>
<dbReference type="PANTHER" id="PTHR37820:SF1">
    <property type="entry name" value="CELL DIVISION PROTEIN FTSQ"/>
    <property type="match status" value="1"/>
</dbReference>
<dbReference type="OrthoDB" id="1819027at2"/>
<feature type="region of interest" description="Disordered" evidence="9">
    <location>
        <begin position="257"/>
        <end position="294"/>
    </location>
</feature>
<dbReference type="Gene3D" id="3.40.50.10960">
    <property type="match status" value="1"/>
</dbReference>
<organism evidence="11 12">
    <name type="scientific">Caryophanon tenue</name>
    <dbReference type="NCBI Taxonomy" id="33978"/>
    <lineage>
        <taxon>Bacteria</taxon>
        <taxon>Bacillati</taxon>
        <taxon>Bacillota</taxon>
        <taxon>Bacilli</taxon>
        <taxon>Bacillales</taxon>
        <taxon>Caryophanaceae</taxon>
        <taxon>Caryophanon</taxon>
    </lineage>
</organism>
<dbReference type="HAMAP" id="MF_00912">
    <property type="entry name" value="DivIB"/>
    <property type="match status" value="1"/>
</dbReference>
<evidence type="ECO:0000313" key="12">
    <source>
        <dbReference type="Proteomes" id="UP000093199"/>
    </source>
</evidence>
<gene>
    <name evidence="8" type="primary">divIB</name>
    <name evidence="11" type="ORF">A6M13_09795</name>
</gene>
<dbReference type="GO" id="GO:0032153">
    <property type="term" value="C:cell division site"/>
    <property type="evidence" value="ECO:0007669"/>
    <property type="project" value="UniProtKB-UniRule"/>
</dbReference>
<dbReference type="PROSITE" id="PS51779">
    <property type="entry name" value="POTRA"/>
    <property type="match status" value="1"/>
</dbReference>
<evidence type="ECO:0000256" key="4">
    <source>
        <dbReference type="ARBA" id="ARBA00022692"/>
    </source>
</evidence>
<dbReference type="InterPro" id="IPR050487">
    <property type="entry name" value="FtsQ_DivIB"/>
</dbReference>
<keyword evidence="12" id="KW-1185">Reference proteome</keyword>
<evidence type="ECO:0000256" key="7">
    <source>
        <dbReference type="ARBA" id="ARBA00023306"/>
    </source>
</evidence>
<sequence>MAKKIIDIENRIPQLARRKKRRRMLQYSFIGIIVLLLVVIVIYQQSPYSKIQTIQIDGADYKDEAYYKEQLPLQIGDSMWFNVGDMEQTIANNDWIKQAHIERDWLTTVSITIEEYAHVGYVQQENEYYAVLENGDIVGESLAASVIDAPLLSGFHDDAYFSEMLKQLAQLKPEVLTLISQVLYTPSKSDKSVVTLYMTDGYEVRVLIHEFATKINYYPAIVVQLADIEAKGIIDLEVGSYFTSFDAEYGIRIQEETYIEESDEQPASDEVPETEQEAPASDDTEAVNTSVGAA</sequence>
<evidence type="ECO:0000256" key="6">
    <source>
        <dbReference type="ARBA" id="ARBA00023136"/>
    </source>
</evidence>
<comment type="function">
    <text evidence="8">Cell division protein that may be involved in stabilizing or promoting the assembly of the division complex.</text>
</comment>
<dbReference type="Gene3D" id="3.10.20.310">
    <property type="entry name" value="membrane protein fhac"/>
    <property type="match status" value="1"/>
</dbReference>
<dbReference type="STRING" id="33978.A6M13_09795"/>
<name>A0A1C0YKI2_9BACL</name>
<keyword evidence="7 8" id="KW-0131">Cell cycle</keyword>
<dbReference type="InterPro" id="IPR005548">
    <property type="entry name" value="Cell_div_FtsQ/DivIB_C"/>
</dbReference>
<comment type="similarity">
    <text evidence="8">Belongs to the FtsQ/DivIB family. DivIB subfamily.</text>
</comment>
<dbReference type="Proteomes" id="UP000093199">
    <property type="component" value="Unassembled WGS sequence"/>
</dbReference>
<evidence type="ECO:0000313" key="11">
    <source>
        <dbReference type="EMBL" id="OCS87589.1"/>
    </source>
</evidence>
<dbReference type="GO" id="GO:0005886">
    <property type="term" value="C:plasma membrane"/>
    <property type="evidence" value="ECO:0007669"/>
    <property type="project" value="UniProtKB-SubCell"/>
</dbReference>
<comment type="caution">
    <text evidence="11">The sequence shown here is derived from an EMBL/GenBank/DDBJ whole genome shotgun (WGS) entry which is preliminary data.</text>
</comment>
<evidence type="ECO:0000256" key="5">
    <source>
        <dbReference type="ARBA" id="ARBA00022989"/>
    </source>
</evidence>
<comment type="subcellular location">
    <subcellularLocation>
        <location evidence="8">Cell membrane</location>
        <topology evidence="8">Single-pass type II membrane protein</topology>
    </subcellularLocation>
    <subcellularLocation>
        <location evidence="1">Membrane</location>
    </subcellularLocation>
    <text evidence="8">Localizes to the division septum.</text>
</comment>
<accession>A0A1C0YKI2</accession>
<keyword evidence="5 8" id="KW-1133">Transmembrane helix</keyword>
<feature type="compositionally biased region" description="Acidic residues" evidence="9">
    <location>
        <begin position="257"/>
        <end position="285"/>
    </location>
</feature>
<evidence type="ECO:0000256" key="9">
    <source>
        <dbReference type="SAM" id="MobiDB-lite"/>
    </source>
</evidence>
<evidence type="ECO:0000256" key="3">
    <source>
        <dbReference type="ARBA" id="ARBA00022618"/>
    </source>
</evidence>
<evidence type="ECO:0000256" key="2">
    <source>
        <dbReference type="ARBA" id="ARBA00022475"/>
    </source>
</evidence>
<keyword evidence="2 8" id="KW-1003">Cell membrane</keyword>
<feature type="domain" description="POTRA" evidence="10">
    <location>
        <begin position="49"/>
        <end position="116"/>
    </location>
</feature>
<dbReference type="Pfam" id="PF03799">
    <property type="entry name" value="FtsQ_DivIB_C"/>
    <property type="match status" value="1"/>
</dbReference>
<proteinExistence type="inferred from homology"/>
<dbReference type="InterPro" id="IPR013685">
    <property type="entry name" value="POTRA_FtsQ_type"/>
</dbReference>
<dbReference type="EMBL" id="MASJ01000003">
    <property type="protein sequence ID" value="OCS87589.1"/>
    <property type="molecule type" value="Genomic_DNA"/>
</dbReference>
<dbReference type="Pfam" id="PF08478">
    <property type="entry name" value="POTRA_1"/>
    <property type="match status" value="1"/>
</dbReference>
<feature type="transmembrane region" description="Helical" evidence="8">
    <location>
        <begin position="24"/>
        <end position="43"/>
    </location>
</feature>
<protein>
    <recommendedName>
        <fullName evidence="8">Cell division protein DivIB</fullName>
    </recommendedName>
</protein>
<dbReference type="RefSeq" id="WP_066543237.1">
    <property type="nucleotide sequence ID" value="NZ_MASJ01000003.1"/>
</dbReference>
<dbReference type="InterPro" id="IPR026580">
    <property type="entry name" value="DivIB"/>
</dbReference>
<evidence type="ECO:0000259" key="10">
    <source>
        <dbReference type="PROSITE" id="PS51779"/>
    </source>
</evidence>
<dbReference type="PANTHER" id="PTHR37820">
    <property type="entry name" value="CELL DIVISION PROTEIN DIVIB"/>
    <property type="match status" value="1"/>
</dbReference>
<evidence type="ECO:0000256" key="1">
    <source>
        <dbReference type="ARBA" id="ARBA00004370"/>
    </source>
</evidence>
<dbReference type="GO" id="GO:0043093">
    <property type="term" value="P:FtsZ-dependent cytokinesis"/>
    <property type="evidence" value="ECO:0007669"/>
    <property type="project" value="UniProtKB-UniRule"/>
</dbReference>
<dbReference type="InterPro" id="IPR034746">
    <property type="entry name" value="POTRA"/>
</dbReference>
<keyword evidence="6 8" id="KW-0472">Membrane</keyword>
<reference evidence="11 12" key="1">
    <citation type="submission" date="2016-07" db="EMBL/GenBank/DDBJ databases">
        <title>Caryophanon tenue genome sequencing.</title>
        <authorList>
            <person name="Verma A."/>
            <person name="Pal Y."/>
            <person name="Krishnamurthi S."/>
        </authorList>
    </citation>
    <scope>NUCLEOTIDE SEQUENCE [LARGE SCALE GENOMIC DNA]</scope>
    <source>
        <strain evidence="11 12">DSM 14152</strain>
    </source>
</reference>
<dbReference type="AlphaFoldDB" id="A0A1C0YKI2"/>